<reference evidence="3 4" key="1">
    <citation type="journal article" date="2015" name="Proc. Natl. Acad. Sci. U.S.A.">
        <title>The resurrection genome of Boea hygrometrica: A blueprint for survival of dehydration.</title>
        <authorList>
            <person name="Xiao L."/>
            <person name="Yang G."/>
            <person name="Zhang L."/>
            <person name="Yang X."/>
            <person name="Zhao S."/>
            <person name="Ji Z."/>
            <person name="Zhou Q."/>
            <person name="Hu M."/>
            <person name="Wang Y."/>
            <person name="Chen M."/>
            <person name="Xu Y."/>
            <person name="Jin H."/>
            <person name="Xiao X."/>
            <person name="Hu G."/>
            <person name="Bao F."/>
            <person name="Hu Y."/>
            <person name="Wan P."/>
            <person name="Li L."/>
            <person name="Deng X."/>
            <person name="Kuang T."/>
            <person name="Xiang C."/>
            <person name="Zhu J.K."/>
            <person name="Oliver M.J."/>
            <person name="He Y."/>
        </authorList>
    </citation>
    <scope>NUCLEOTIDE SEQUENCE [LARGE SCALE GENOMIC DNA]</scope>
    <source>
        <strain evidence="4">cv. XS01</strain>
    </source>
</reference>
<protein>
    <submittedName>
        <fullName evidence="3">Uncharacterized protein</fullName>
    </submittedName>
</protein>
<keyword evidence="1" id="KW-1133">Transmembrane helix</keyword>
<keyword evidence="1" id="KW-0472">Membrane</keyword>
<feature type="signal peptide" evidence="2">
    <location>
        <begin position="1"/>
        <end position="27"/>
    </location>
</feature>
<name>A0A2Z7BS09_9LAMI</name>
<accession>A0A2Z7BS09</accession>
<evidence type="ECO:0000256" key="2">
    <source>
        <dbReference type="SAM" id="SignalP"/>
    </source>
</evidence>
<keyword evidence="2" id="KW-0732">Signal</keyword>
<dbReference type="EMBL" id="KV003151">
    <property type="protein sequence ID" value="KZV37219.1"/>
    <property type="molecule type" value="Genomic_DNA"/>
</dbReference>
<dbReference type="Proteomes" id="UP000250235">
    <property type="component" value="Unassembled WGS sequence"/>
</dbReference>
<evidence type="ECO:0000313" key="3">
    <source>
        <dbReference type="EMBL" id="KZV37219.1"/>
    </source>
</evidence>
<keyword evidence="4" id="KW-1185">Reference proteome</keyword>
<evidence type="ECO:0000256" key="1">
    <source>
        <dbReference type="SAM" id="Phobius"/>
    </source>
</evidence>
<gene>
    <name evidence="3" type="ORF">F511_04638</name>
</gene>
<feature type="chain" id="PRO_5016450785" evidence="2">
    <location>
        <begin position="28"/>
        <end position="67"/>
    </location>
</feature>
<sequence length="67" mass="6559">MAATQSRICIVALVAVAIFAMIENSAALDSPAPAPAPDSSAGVPVPSLAAGCAVAVISFIFGSALRM</sequence>
<keyword evidence="1" id="KW-0812">Transmembrane</keyword>
<feature type="transmembrane region" description="Helical" evidence="1">
    <location>
        <begin position="43"/>
        <end position="65"/>
    </location>
</feature>
<evidence type="ECO:0000313" key="4">
    <source>
        <dbReference type="Proteomes" id="UP000250235"/>
    </source>
</evidence>
<proteinExistence type="predicted"/>
<dbReference type="AlphaFoldDB" id="A0A2Z7BS09"/>
<organism evidence="3 4">
    <name type="scientific">Dorcoceras hygrometricum</name>
    <dbReference type="NCBI Taxonomy" id="472368"/>
    <lineage>
        <taxon>Eukaryota</taxon>
        <taxon>Viridiplantae</taxon>
        <taxon>Streptophyta</taxon>
        <taxon>Embryophyta</taxon>
        <taxon>Tracheophyta</taxon>
        <taxon>Spermatophyta</taxon>
        <taxon>Magnoliopsida</taxon>
        <taxon>eudicotyledons</taxon>
        <taxon>Gunneridae</taxon>
        <taxon>Pentapetalae</taxon>
        <taxon>asterids</taxon>
        <taxon>lamiids</taxon>
        <taxon>Lamiales</taxon>
        <taxon>Gesneriaceae</taxon>
        <taxon>Didymocarpoideae</taxon>
        <taxon>Trichosporeae</taxon>
        <taxon>Loxocarpinae</taxon>
        <taxon>Dorcoceras</taxon>
    </lineage>
</organism>